<dbReference type="Proteomes" id="UP001551675">
    <property type="component" value="Unassembled WGS sequence"/>
</dbReference>
<dbReference type="InterPro" id="IPR000086">
    <property type="entry name" value="NUDIX_hydrolase_dom"/>
</dbReference>
<accession>A0ABV3GP32</accession>
<evidence type="ECO:0000256" key="1">
    <source>
        <dbReference type="SAM" id="MobiDB-lite"/>
    </source>
</evidence>
<sequence>MKHPACSPSSTRPRARRYVTALPPESRPSIGKGRILLLRRAPGRALRGLWEIPYGQVEDGEPPELVAKRALLEKTSLANVDLARYPGYFDYPTVADREPHVRSLTSKGPTGAKVPVGYWKRLARTLRETFA</sequence>
<dbReference type="InterPro" id="IPR015797">
    <property type="entry name" value="NUDIX_hydrolase-like_dom_sf"/>
</dbReference>
<dbReference type="RefSeq" id="WP_358138974.1">
    <property type="nucleotide sequence ID" value="NZ_JBFALK010000021.1"/>
</dbReference>
<gene>
    <name evidence="3" type="ORF">AB0I59_32580</name>
</gene>
<dbReference type="Gene3D" id="3.90.79.10">
    <property type="entry name" value="Nucleoside Triphosphate Pyrophosphohydrolase"/>
    <property type="match status" value="1"/>
</dbReference>
<dbReference type="EMBL" id="JBFALK010000021">
    <property type="protein sequence ID" value="MEV0973364.1"/>
    <property type="molecule type" value="Genomic_DNA"/>
</dbReference>
<dbReference type="Pfam" id="PF00293">
    <property type="entry name" value="NUDIX"/>
    <property type="match status" value="1"/>
</dbReference>
<comment type="caution">
    <text evidence="3">The sequence shown here is derived from an EMBL/GenBank/DDBJ whole genome shotgun (WGS) entry which is preliminary data.</text>
</comment>
<evidence type="ECO:0000313" key="4">
    <source>
        <dbReference type="Proteomes" id="UP001551675"/>
    </source>
</evidence>
<organism evidence="3 4">
    <name type="scientific">Microtetraspora glauca</name>
    <dbReference type="NCBI Taxonomy" id="1996"/>
    <lineage>
        <taxon>Bacteria</taxon>
        <taxon>Bacillati</taxon>
        <taxon>Actinomycetota</taxon>
        <taxon>Actinomycetes</taxon>
        <taxon>Streptosporangiales</taxon>
        <taxon>Streptosporangiaceae</taxon>
        <taxon>Microtetraspora</taxon>
    </lineage>
</organism>
<name>A0ABV3GP32_MICGL</name>
<dbReference type="PROSITE" id="PS51462">
    <property type="entry name" value="NUDIX"/>
    <property type="match status" value="1"/>
</dbReference>
<feature type="domain" description="Nudix hydrolase" evidence="2">
    <location>
        <begin position="15"/>
        <end position="131"/>
    </location>
</feature>
<keyword evidence="4" id="KW-1185">Reference proteome</keyword>
<dbReference type="CDD" id="cd02883">
    <property type="entry name" value="NUDIX_Hydrolase"/>
    <property type="match status" value="1"/>
</dbReference>
<dbReference type="SUPFAM" id="SSF55811">
    <property type="entry name" value="Nudix"/>
    <property type="match status" value="1"/>
</dbReference>
<protein>
    <submittedName>
        <fullName evidence="3">NUDIX domain-containing protein</fullName>
    </submittedName>
</protein>
<evidence type="ECO:0000259" key="2">
    <source>
        <dbReference type="PROSITE" id="PS51462"/>
    </source>
</evidence>
<feature type="region of interest" description="Disordered" evidence="1">
    <location>
        <begin position="1"/>
        <end position="26"/>
    </location>
</feature>
<proteinExistence type="predicted"/>
<reference evidence="3 4" key="1">
    <citation type="submission" date="2024-06" db="EMBL/GenBank/DDBJ databases">
        <title>The Natural Products Discovery Center: Release of the First 8490 Sequenced Strains for Exploring Actinobacteria Biosynthetic Diversity.</title>
        <authorList>
            <person name="Kalkreuter E."/>
            <person name="Kautsar S.A."/>
            <person name="Yang D."/>
            <person name="Bader C.D."/>
            <person name="Teijaro C.N."/>
            <person name="Fluegel L."/>
            <person name="Davis C.M."/>
            <person name="Simpson J.R."/>
            <person name="Lauterbach L."/>
            <person name="Steele A.D."/>
            <person name="Gui C."/>
            <person name="Meng S."/>
            <person name="Li G."/>
            <person name="Viehrig K."/>
            <person name="Ye F."/>
            <person name="Su P."/>
            <person name="Kiefer A.F."/>
            <person name="Nichols A."/>
            <person name="Cepeda A.J."/>
            <person name="Yan W."/>
            <person name="Fan B."/>
            <person name="Jiang Y."/>
            <person name="Adhikari A."/>
            <person name="Zheng C.-J."/>
            <person name="Schuster L."/>
            <person name="Cowan T.M."/>
            <person name="Smanski M.J."/>
            <person name="Chevrette M.G."/>
            <person name="De Carvalho L.P.S."/>
            <person name="Shen B."/>
        </authorList>
    </citation>
    <scope>NUCLEOTIDE SEQUENCE [LARGE SCALE GENOMIC DNA]</scope>
    <source>
        <strain evidence="3 4">NPDC050100</strain>
    </source>
</reference>
<evidence type="ECO:0000313" key="3">
    <source>
        <dbReference type="EMBL" id="MEV0973364.1"/>
    </source>
</evidence>